<keyword evidence="1" id="KW-0472">Membrane</keyword>
<feature type="transmembrane region" description="Helical" evidence="1">
    <location>
        <begin position="12"/>
        <end position="31"/>
    </location>
</feature>
<sequence length="213" mass="23807">MRKIEIIKRRFQIGGALLFGSLFALVMLVGFDAKSSAVSDTADKPNSETAFTVNDLVYRTALQEISTEPPATEPDKHYYAIPLSTDLQDYIFTTADDYGVPPELIIAIIQKESDYRANATGAAGEQGYMQIHPVNFEWLTEELGITDFYDPEQNILAGTYMLSGLCEKYDTINEILMCYNCGEGGAKRLWKNGITETEYCRKIADIIQSIKKA</sequence>
<evidence type="ECO:0000313" key="3">
    <source>
        <dbReference type="EMBL" id="DAF88385.1"/>
    </source>
</evidence>
<evidence type="ECO:0000256" key="1">
    <source>
        <dbReference type="SAM" id="Phobius"/>
    </source>
</evidence>
<accession>A0A8S5U1P9</accession>
<dbReference type="Pfam" id="PF01464">
    <property type="entry name" value="SLT"/>
    <property type="match status" value="1"/>
</dbReference>
<dbReference type="EMBL" id="BK015985">
    <property type="protein sequence ID" value="DAF88385.1"/>
    <property type="molecule type" value="Genomic_DNA"/>
</dbReference>
<proteinExistence type="predicted"/>
<dbReference type="SUPFAM" id="SSF53955">
    <property type="entry name" value="Lysozyme-like"/>
    <property type="match status" value="1"/>
</dbReference>
<protein>
    <submittedName>
        <fullName evidence="3">GEWL-like protein</fullName>
    </submittedName>
</protein>
<keyword evidence="1" id="KW-0812">Transmembrane</keyword>
<evidence type="ECO:0000259" key="2">
    <source>
        <dbReference type="Pfam" id="PF01464"/>
    </source>
</evidence>
<dbReference type="Gene3D" id="1.10.530.10">
    <property type="match status" value="1"/>
</dbReference>
<dbReference type="PANTHER" id="PTHR37423:SF2">
    <property type="entry name" value="MEMBRANE-BOUND LYTIC MUREIN TRANSGLYCOSYLASE C"/>
    <property type="match status" value="1"/>
</dbReference>
<dbReference type="InterPro" id="IPR023346">
    <property type="entry name" value="Lysozyme-like_dom_sf"/>
</dbReference>
<organism evidence="3">
    <name type="scientific">Siphoviridae sp. ctdHi7</name>
    <dbReference type="NCBI Taxonomy" id="2825577"/>
    <lineage>
        <taxon>Viruses</taxon>
        <taxon>Duplodnaviria</taxon>
        <taxon>Heunggongvirae</taxon>
        <taxon>Uroviricota</taxon>
        <taxon>Caudoviricetes</taxon>
    </lineage>
</organism>
<feature type="domain" description="Transglycosylase SLT" evidence="2">
    <location>
        <begin position="90"/>
        <end position="188"/>
    </location>
</feature>
<keyword evidence="1" id="KW-1133">Transmembrane helix</keyword>
<reference evidence="3" key="1">
    <citation type="journal article" date="2021" name="Proc. Natl. Acad. Sci. U.S.A.">
        <title>A Catalog of Tens of Thousands of Viruses from Human Metagenomes Reveals Hidden Associations with Chronic Diseases.</title>
        <authorList>
            <person name="Tisza M.J."/>
            <person name="Buck C.B."/>
        </authorList>
    </citation>
    <scope>NUCLEOTIDE SEQUENCE</scope>
    <source>
        <strain evidence="3">CtdHi7</strain>
    </source>
</reference>
<dbReference type="PANTHER" id="PTHR37423">
    <property type="entry name" value="SOLUBLE LYTIC MUREIN TRANSGLYCOSYLASE-RELATED"/>
    <property type="match status" value="1"/>
</dbReference>
<dbReference type="InterPro" id="IPR008258">
    <property type="entry name" value="Transglycosylase_SLT_dom_1"/>
</dbReference>
<name>A0A8S5U1P9_9CAUD</name>